<evidence type="ECO:0000313" key="13">
    <source>
        <dbReference type="EMBL" id="MEN7551058.1"/>
    </source>
</evidence>
<evidence type="ECO:0000256" key="2">
    <source>
        <dbReference type="ARBA" id="ARBA00022723"/>
    </source>
</evidence>
<comment type="caution">
    <text evidence="13">The sequence shown here is derived from an EMBL/GenBank/DDBJ whole genome shotgun (WGS) entry which is preliminary data.</text>
</comment>
<dbReference type="InterPro" id="IPR029001">
    <property type="entry name" value="ITPase-like_fam"/>
</dbReference>
<dbReference type="NCBIfam" id="TIGR00258">
    <property type="entry name" value="inosine/xanthosine triphosphatase"/>
    <property type="match status" value="1"/>
</dbReference>
<dbReference type="HAMAP" id="MF_00648">
    <property type="entry name" value="Non_canon_purine_NTPase_YjjX"/>
    <property type="match status" value="1"/>
</dbReference>
<feature type="binding site" evidence="11">
    <location>
        <begin position="68"/>
        <end position="69"/>
    </location>
    <ligand>
        <name>substrate</name>
    </ligand>
</feature>
<comment type="catalytic activity">
    <reaction evidence="8 11">
        <text>ITP + H2O = IDP + phosphate + H(+)</text>
        <dbReference type="Rhea" id="RHEA:28330"/>
        <dbReference type="ChEBI" id="CHEBI:15377"/>
        <dbReference type="ChEBI" id="CHEBI:15378"/>
        <dbReference type="ChEBI" id="CHEBI:43474"/>
        <dbReference type="ChEBI" id="CHEBI:58280"/>
        <dbReference type="ChEBI" id="CHEBI:61402"/>
        <dbReference type="EC" id="3.6.1.73"/>
    </reaction>
</comment>
<keyword evidence="14" id="KW-1185">Reference proteome</keyword>
<comment type="function">
    <text evidence="11">Phosphatase that hydrolyzes non-canonical purine nucleotides such as XTP and ITP to their respective diphosphate derivatives. Probably excludes non-canonical purines from DNA/RNA precursor pool, thus preventing their incorporation into DNA/RNA and avoiding chromosomal lesions.</text>
</comment>
<keyword evidence="2 11" id="KW-0479">Metal-binding</keyword>
<proteinExistence type="inferred from homology"/>
<keyword evidence="7 11" id="KW-0464">Manganese</keyword>
<dbReference type="AlphaFoldDB" id="A0AAW9SIH3"/>
<protein>
    <recommendedName>
        <fullName evidence="11">Probable inosine/xanthosine triphosphatase</fullName>
        <shortName evidence="11">ITPase/XTPase</shortName>
        <ecNumber evidence="11">3.6.1.73</ecNumber>
    </recommendedName>
    <alternativeName>
        <fullName evidence="11">Non-canonical purine NTP phosphatase</fullName>
    </alternativeName>
    <alternativeName>
        <fullName evidence="11">Non-standard purine NTP phosphatase</fullName>
    </alternativeName>
    <alternativeName>
        <fullName evidence="11">Nucleoside-triphosphate phosphatase</fullName>
        <shortName evidence="11">NTPase</shortName>
    </alternativeName>
</protein>
<reference evidence="13 14" key="1">
    <citation type="submission" date="2024-04" db="EMBL/GenBank/DDBJ databases">
        <title>Novel genus in family Flammeovirgaceae.</title>
        <authorList>
            <person name="Nguyen T.H."/>
            <person name="Vuong T.Q."/>
            <person name="Le H."/>
            <person name="Kim S.-G."/>
        </authorList>
    </citation>
    <scope>NUCLEOTIDE SEQUENCE [LARGE SCALE GENOMIC DNA]</scope>
    <source>
        <strain evidence="13 14">JCM 23209</strain>
    </source>
</reference>
<dbReference type="SUPFAM" id="SSF52972">
    <property type="entry name" value="ITPase-like"/>
    <property type="match status" value="1"/>
</dbReference>
<keyword evidence="5 11" id="KW-0460">Magnesium</keyword>
<feature type="domain" description="Non-canonical purine NTP phosphatase/PRRC1" evidence="12">
    <location>
        <begin position="7"/>
        <end position="170"/>
    </location>
</feature>
<evidence type="ECO:0000256" key="7">
    <source>
        <dbReference type="ARBA" id="ARBA00023211"/>
    </source>
</evidence>
<comment type="cofactor">
    <cofactor evidence="1">
        <name>Mn(2+)</name>
        <dbReference type="ChEBI" id="CHEBI:29035"/>
    </cofactor>
</comment>
<dbReference type="NCBIfam" id="NF003459">
    <property type="entry name" value="PRK05074.1"/>
    <property type="match status" value="1"/>
</dbReference>
<evidence type="ECO:0000256" key="3">
    <source>
        <dbReference type="ARBA" id="ARBA00022741"/>
    </source>
</evidence>
<dbReference type="RefSeq" id="WP_346823840.1">
    <property type="nucleotide sequence ID" value="NZ_JBDKWZ010000019.1"/>
</dbReference>
<keyword evidence="4 11" id="KW-0378">Hydrolase</keyword>
<dbReference type="GO" id="GO:0103023">
    <property type="term" value="F:ITPase activity"/>
    <property type="evidence" value="ECO:0007669"/>
    <property type="project" value="UniProtKB-EC"/>
</dbReference>
<sequence>MKKIIVASKNPVKVNATQQAFVRMFPDEQFEVMGCEVESGVNDQPFSNEETFKGAVTRARNAQGKYHEADYWVGIEGGVEKSNHGMLAFAWIYVISKDEQTGQSKTGAFYLPKEVVYLVEQGIELGKATDAVFNQDNSKQKGGAVGVLTHGELDRTEYYQHAVVLALIPLVNPKLY</sequence>
<dbReference type="GO" id="GO:0009117">
    <property type="term" value="P:nucleotide metabolic process"/>
    <property type="evidence" value="ECO:0007669"/>
    <property type="project" value="UniProtKB-KW"/>
</dbReference>
<comment type="similarity">
    <text evidence="10 11">Belongs to the YjjX NTPase family.</text>
</comment>
<keyword evidence="3 11" id="KW-0547">Nucleotide-binding</keyword>
<comment type="catalytic activity">
    <reaction evidence="9 11">
        <text>XTP + H2O = XDP + phosphate + H(+)</text>
        <dbReference type="Rhea" id="RHEA:28406"/>
        <dbReference type="ChEBI" id="CHEBI:15377"/>
        <dbReference type="ChEBI" id="CHEBI:15378"/>
        <dbReference type="ChEBI" id="CHEBI:43474"/>
        <dbReference type="ChEBI" id="CHEBI:59884"/>
        <dbReference type="ChEBI" id="CHEBI:61314"/>
        <dbReference type="EC" id="3.6.1.73"/>
    </reaction>
</comment>
<feature type="binding site" evidence="11">
    <location>
        <position position="38"/>
    </location>
    <ligand>
        <name>Mg(2+)</name>
        <dbReference type="ChEBI" id="CHEBI:18420"/>
    </ligand>
</feature>
<organism evidence="13 14">
    <name type="scientific">Rapidithrix thailandica</name>
    <dbReference type="NCBI Taxonomy" id="413964"/>
    <lineage>
        <taxon>Bacteria</taxon>
        <taxon>Pseudomonadati</taxon>
        <taxon>Bacteroidota</taxon>
        <taxon>Cytophagia</taxon>
        <taxon>Cytophagales</taxon>
        <taxon>Flammeovirgaceae</taxon>
        <taxon>Rapidithrix</taxon>
    </lineage>
</organism>
<evidence type="ECO:0000256" key="4">
    <source>
        <dbReference type="ARBA" id="ARBA00022801"/>
    </source>
</evidence>
<evidence type="ECO:0000256" key="6">
    <source>
        <dbReference type="ARBA" id="ARBA00023080"/>
    </source>
</evidence>
<dbReference type="EC" id="3.6.1.73" evidence="11"/>
<evidence type="ECO:0000256" key="1">
    <source>
        <dbReference type="ARBA" id="ARBA00001936"/>
    </source>
</evidence>
<dbReference type="PANTHER" id="PTHR34699:SF2">
    <property type="entry name" value="NON-CANONICAL PURINE NTP PHOSPHATASE_PRRC1 DOMAIN-CONTAINING PROTEIN"/>
    <property type="match status" value="1"/>
</dbReference>
<evidence type="ECO:0000256" key="8">
    <source>
        <dbReference type="ARBA" id="ARBA00048174"/>
    </source>
</evidence>
<dbReference type="Pfam" id="PF01931">
    <property type="entry name" value="NTPase_I-T"/>
    <property type="match status" value="1"/>
</dbReference>
<dbReference type="InterPro" id="IPR002786">
    <property type="entry name" value="Non_canon_purine_NTPase"/>
</dbReference>
<dbReference type="Gene3D" id="3.90.950.10">
    <property type="match status" value="1"/>
</dbReference>
<evidence type="ECO:0000256" key="10">
    <source>
        <dbReference type="ARBA" id="ARBA00060855"/>
    </source>
</evidence>
<keyword evidence="6 11" id="KW-0546">Nucleotide metabolism</keyword>
<comment type="cofactor">
    <cofactor evidence="11">
        <name>Mg(2+)</name>
        <dbReference type="ChEBI" id="CHEBI:18420"/>
    </cofactor>
    <cofactor evidence="11">
        <name>Mn(2+)</name>
        <dbReference type="ChEBI" id="CHEBI:29035"/>
    </cofactor>
    <text evidence="11">Binds 1 divalent metal cation per subunit; can use either Mg(2+) or Mn(2+).</text>
</comment>
<accession>A0AAW9SIH3</accession>
<evidence type="ECO:0000256" key="5">
    <source>
        <dbReference type="ARBA" id="ARBA00022842"/>
    </source>
</evidence>
<comment type="subunit">
    <text evidence="11">Homodimer.</text>
</comment>
<evidence type="ECO:0000313" key="14">
    <source>
        <dbReference type="Proteomes" id="UP001403385"/>
    </source>
</evidence>
<evidence type="ECO:0000256" key="9">
    <source>
        <dbReference type="ARBA" id="ARBA00048781"/>
    </source>
</evidence>
<feature type="binding site" evidence="11">
    <location>
        <position position="68"/>
    </location>
    <ligand>
        <name>Mg(2+)</name>
        <dbReference type="ChEBI" id="CHEBI:18420"/>
    </ligand>
</feature>
<dbReference type="InterPro" id="IPR026533">
    <property type="entry name" value="NTPase/PRRC1"/>
</dbReference>
<name>A0AAW9SIH3_9BACT</name>
<dbReference type="GO" id="GO:0046872">
    <property type="term" value="F:metal ion binding"/>
    <property type="evidence" value="ECO:0007669"/>
    <property type="project" value="UniProtKB-KW"/>
</dbReference>
<evidence type="ECO:0000256" key="11">
    <source>
        <dbReference type="HAMAP-Rule" id="MF_00648"/>
    </source>
</evidence>
<dbReference type="FunFam" id="3.90.950.10:FF:000002">
    <property type="entry name" value="Inosine/xanthosine triphosphatase"/>
    <property type="match status" value="1"/>
</dbReference>
<dbReference type="EMBL" id="JBDKWZ010000019">
    <property type="protein sequence ID" value="MEN7551058.1"/>
    <property type="molecule type" value="Genomic_DNA"/>
</dbReference>
<dbReference type="PANTHER" id="PTHR34699">
    <property type="match status" value="1"/>
</dbReference>
<evidence type="ECO:0000259" key="12">
    <source>
        <dbReference type="Pfam" id="PF01931"/>
    </source>
</evidence>
<comment type="caution">
    <text evidence="11">Lacks conserved residue(s) required for the propagation of feature annotation.</text>
</comment>
<dbReference type="Proteomes" id="UP001403385">
    <property type="component" value="Unassembled WGS sequence"/>
</dbReference>
<dbReference type="GO" id="GO:0006772">
    <property type="term" value="P:thiamine metabolic process"/>
    <property type="evidence" value="ECO:0007669"/>
    <property type="project" value="TreeGrafter"/>
</dbReference>
<dbReference type="InterPro" id="IPR050299">
    <property type="entry name" value="YjjX_NTPase"/>
</dbReference>
<gene>
    <name evidence="13" type="primary">yjjX</name>
    <name evidence="13" type="ORF">AAG747_24265</name>
</gene>
<dbReference type="GO" id="GO:0000166">
    <property type="term" value="F:nucleotide binding"/>
    <property type="evidence" value="ECO:0007669"/>
    <property type="project" value="UniProtKB-KW"/>
</dbReference>